<comment type="catalytic activity">
    <reaction evidence="5">
        <text>N,N-dimethyl-1,4-phenylenediamine + anthranilate + 2 NAD(+) = 2-(4-dimethylaminophenyl)diazenylbenzoate + 2 NADH + 2 H(+)</text>
        <dbReference type="Rhea" id="RHEA:55872"/>
        <dbReference type="ChEBI" id="CHEBI:15378"/>
        <dbReference type="ChEBI" id="CHEBI:15783"/>
        <dbReference type="ChEBI" id="CHEBI:16567"/>
        <dbReference type="ChEBI" id="CHEBI:57540"/>
        <dbReference type="ChEBI" id="CHEBI:57945"/>
        <dbReference type="ChEBI" id="CHEBI:71579"/>
        <dbReference type="EC" id="1.7.1.17"/>
    </reaction>
    <physiologicalReaction direction="right-to-left" evidence="5">
        <dbReference type="Rhea" id="RHEA:55874"/>
    </physiologicalReaction>
</comment>
<dbReference type="InterPro" id="IPR050104">
    <property type="entry name" value="FMN-dep_NADH:Q_OxRdtase_AzoR1"/>
</dbReference>
<evidence type="ECO:0000256" key="4">
    <source>
        <dbReference type="ARBA" id="ARBA00023027"/>
    </source>
</evidence>
<dbReference type="InterPro" id="IPR003680">
    <property type="entry name" value="Flavodoxin_fold"/>
</dbReference>
<dbReference type="EC" id="1.6.5.-" evidence="6"/>
<protein>
    <recommendedName>
        <fullName evidence="6">FMN dependent NADH:quinone oxidoreductase</fullName>
        <ecNumber evidence="6">1.6.5.-</ecNumber>
    </recommendedName>
    <alternativeName>
        <fullName evidence="6">Azo-dye reductase</fullName>
    </alternativeName>
    <alternativeName>
        <fullName evidence="6">FMN-dependent NADH-azo compound oxidoreductase</fullName>
    </alternativeName>
    <alternativeName>
        <fullName evidence="6">FMN-dependent NADH-azoreductase</fullName>
        <ecNumber evidence="6">1.7.1.17</ecNumber>
    </alternativeName>
</protein>
<evidence type="ECO:0000256" key="1">
    <source>
        <dbReference type="ARBA" id="ARBA00022630"/>
    </source>
</evidence>
<dbReference type="GO" id="GO:0016652">
    <property type="term" value="F:oxidoreductase activity, acting on NAD(P)H as acceptor"/>
    <property type="evidence" value="ECO:0007669"/>
    <property type="project" value="UniProtKB-UniRule"/>
</dbReference>
<evidence type="ECO:0000313" key="8">
    <source>
        <dbReference type="EMBL" id="TKB57623.1"/>
    </source>
</evidence>
<comment type="cofactor">
    <cofactor evidence="6">
        <name>FMN</name>
        <dbReference type="ChEBI" id="CHEBI:58210"/>
    </cofactor>
    <text evidence="6">Binds 1 FMN per subunit.</text>
</comment>
<comment type="catalytic activity">
    <reaction evidence="6">
        <text>2 a quinone + NADH + H(+) = 2 a 1,4-benzosemiquinone + NAD(+)</text>
        <dbReference type="Rhea" id="RHEA:65952"/>
        <dbReference type="ChEBI" id="CHEBI:15378"/>
        <dbReference type="ChEBI" id="CHEBI:57540"/>
        <dbReference type="ChEBI" id="CHEBI:57945"/>
        <dbReference type="ChEBI" id="CHEBI:132124"/>
        <dbReference type="ChEBI" id="CHEBI:134225"/>
    </reaction>
</comment>
<sequence>MKTLLVVNASPNTQQSHTRALTAAFEDFWLAANPDGKVIHRDVSADHIAQLDGNTIGAFYTPLEQRSDTQQQAVSLSDTLVDELIEADEIVLGSPMHNFSVTVGMKSWVDQICRVGRTFNYTEKGPEGALGGRKATIITASGGSYGEGSPMAHLNFNDPYLRTVLGFVGITDVEVVSAPGVAKDDSGVQAAKEALRARFN</sequence>
<dbReference type="Pfam" id="PF02525">
    <property type="entry name" value="Flavodoxin_2"/>
    <property type="match status" value="1"/>
</dbReference>
<keyword evidence="1 6" id="KW-0285">Flavoprotein</keyword>
<keyword evidence="3 6" id="KW-0560">Oxidoreductase</keyword>
<evidence type="ECO:0000256" key="3">
    <source>
        <dbReference type="ARBA" id="ARBA00023002"/>
    </source>
</evidence>
<keyword evidence="9" id="KW-1185">Reference proteome</keyword>
<evidence type="ECO:0000259" key="7">
    <source>
        <dbReference type="Pfam" id="PF02525"/>
    </source>
</evidence>
<dbReference type="HAMAP" id="MF_01216">
    <property type="entry name" value="Azoreductase_type1"/>
    <property type="match status" value="1"/>
</dbReference>
<evidence type="ECO:0000256" key="2">
    <source>
        <dbReference type="ARBA" id="ARBA00022643"/>
    </source>
</evidence>
<dbReference type="OrthoDB" id="9787136at2"/>
<comment type="caution">
    <text evidence="6">Lacks conserved residue(s) required for the propagation of feature annotation.</text>
</comment>
<dbReference type="AlphaFoldDB" id="A0A4U1BSP2"/>
<organism evidence="8 9">
    <name type="scientific">Ferrimonas aestuarii</name>
    <dbReference type="NCBI Taxonomy" id="2569539"/>
    <lineage>
        <taxon>Bacteria</taxon>
        <taxon>Pseudomonadati</taxon>
        <taxon>Pseudomonadota</taxon>
        <taxon>Gammaproteobacteria</taxon>
        <taxon>Alteromonadales</taxon>
        <taxon>Ferrimonadaceae</taxon>
        <taxon>Ferrimonas</taxon>
    </lineage>
</organism>
<dbReference type="Proteomes" id="UP000305675">
    <property type="component" value="Unassembled WGS sequence"/>
</dbReference>
<dbReference type="GO" id="GO:0010181">
    <property type="term" value="F:FMN binding"/>
    <property type="evidence" value="ECO:0007669"/>
    <property type="project" value="UniProtKB-UniRule"/>
</dbReference>
<comment type="subunit">
    <text evidence="6">Homodimer.</text>
</comment>
<feature type="binding site" evidence="6">
    <location>
        <position position="10"/>
    </location>
    <ligand>
        <name>FMN</name>
        <dbReference type="ChEBI" id="CHEBI:58210"/>
    </ligand>
</feature>
<dbReference type="EC" id="1.7.1.17" evidence="6"/>
<dbReference type="Gene3D" id="3.40.50.360">
    <property type="match status" value="1"/>
</dbReference>
<comment type="function">
    <text evidence="6">Quinone reductase that provides resistance to thiol-specific stress caused by electrophilic quinones.</text>
</comment>
<dbReference type="PANTHER" id="PTHR43741">
    <property type="entry name" value="FMN-DEPENDENT NADH-AZOREDUCTASE 1"/>
    <property type="match status" value="1"/>
</dbReference>
<dbReference type="GO" id="GO:0016655">
    <property type="term" value="F:oxidoreductase activity, acting on NAD(P)H, quinone or similar compound as acceptor"/>
    <property type="evidence" value="ECO:0007669"/>
    <property type="project" value="InterPro"/>
</dbReference>
<reference evidence="8 9" key="1">
    <citation type="submission" date="2019-04" db="EMBL/GenBank/DDBJ databases">
        <authorList>
            <person name="Hwang J.C."/>
        </authorList>
    </citation>
    <scope>NUCLEOTIDE SEQUENCE [LARGE SCALE GENOMIC DNA]</scope>
    <source>
        <strain evidence="8 9">IMCC35002</strain>
    </source>
</reference>
<dbReference type="InterPro" id="IPR023048">
    <property type="entry name" value="NADH:quinone_OxRdtase_FMN_depd"/>
</dbReference>
<evidence type="ECO:0000256" key="5">
    <source>
        <dbReference type="ARBA" id="ARBA00048542"/>
    </source>
</evidence>
<comment type="function">
    <text evidence="6">Also exhibits azoreductase activity. Catalyzes the reductive cleavage of the azo bond in aromatic azo compounds to the corresponding amines.</text>
</comment>
<accession>A0A4U1BSP2</accession>
<dbReference type="GO" id="GO:0009055">
    <property type="term" value="F:electron transfer activity"/>
    <property type="evidence" value="ECO:0007669"/>
    <property type="project" value="UniProtKB-UniRule"/>
</dbReference>
<name>A0A4U1BSP2_9GAMM</name>
<evidence type="ECO:0000256" key="6">
    <source>
        <dbReference type="HAMAP-Rule" id="MF_01216"/>
    </source>
</evidence>
<keyword evidence="4 6" id="KW-0520">NAD</keyword>
<comment type="similarity">
    <text evidence="6">Belongs to the azoreductase type 1 family.</text>
</comment>
<dbReference type="SUPFAM" id="SSF52218">
    <property type="entry name" value="Flavoproteins"/>
    <property type="match status" value="1"/>
</dbReference>
<evidence type="ECO:0000313" key="9">
    <source>
        <dbReference type="Proteomes" id="UP000305675"/>
    </source>
</evidence>
<dbReference type="EMBL" id="SWCJ01000002">
    <property type="protein sequence ID" value="TKB57623.1"/>
    <property type="molecule type" value="Genomic_DNA"/>
</dbReference>
<dbReference type="PANTHER" id="PTHR43741:SF2">
    <property type="entry name" value="FMN-DEPENDENT NADH:QUINONE OXIDOREDUCTASE"/>
    <property type="match status" value="1"/>
</dbReference>
<feature type="domain" description="Flavodoxin-like fold" evidence="7">
    <location>
        <begin position="2"/>
        <end position="197"/>
    </location>
</feature>
<keyword evidence="2 6" id="KW-0288">FMN</keyword>
<dbReference type="InterPro" id="IPR029039">
    <property type="entry name" value="Flavoprotein-like_sf"/>
</dbReference>
<proteinExistence type="inferred from homology"/>
<comment type="caution">
    <text evidence="8">The sequence shown here is derived from an EMBL/GenBank/DDBJ whole genome shotgun (WGS) entry which is preliminary data.</text>
</comment>
<dbReference type="RefSeq" id="WP_136862268.1">
    <property type="nucleotide sequence ID" value="NZ_SWCJ01000002.1"/>
</dbReference>
<gene>
    <name evidence="6" type="primary">azoR</name>
    <name evidence="8" type="ORF">FCL42_04940</name>
</gene>